<feature type="transmembrane region" description="Helical" evidence="1">
    <location>
        <begin position="38"/>
        <end position="60"/>
    </location>
</feature>
<accession>A0A143HQ80</accession>
<reference evidence="3" key="1">
    <citation type="submission" date="2016-03" db="EMBL/GenBank/DDBJ databases">
        <authorList>
            <person name="Lee Y.-S."/>
            <person name="Choi Y.-L."/>
        </authorList>
    </citation>
    <scope>NUCLEOTIDE SEQUENCE [LARGE SCALE GENOMIC DNA]</scope>
    <source>
        <strain evidence="3">DAU221</strain>
    </source>
</reference>
<dbReference type="OrthoDB" id="5739727at2"/>
<gene>
    <name evidence="2" type="ORF">A3224_13440</name>
</gene>
<dbReference type="EMBL" id="CP014864">
    <property type="protein sequence ID" value="AMX03442.1"/>
    <property type="molecule type" value="Genomic_DNA"/>
</dbReference>
<keyword evidence="1" id="KW-1133">Transmembrane helix</keyword>
<name>A0A143HQ80_MICTH</name>
<evidence type="ECO:0000256" key="1">
    <source>
        <dbReference type="SAM" id="Phobius"/>
    </source>
</evidence>
<dbReference type="GeneID" id="76609042"/>
<keyword evidence="1" id="KW-0812">Transmembrane</keyword>
<dbReference type="KEGG" id="mthd:A3224_13440"/>
<organism evidence="2 3">
    <name type="scientific">Microbulbifer thermotolerans</name>
    <dbReference type="NCBI Taxonomy" id="252514"/>
    <lineage>
        <taxon>Bacteria</taxon>
        <taxon>Pseudomonadati</taxon>
        <taxon>Pseudomonadota</taxon>
        <taxon>Gammaproteobacteria</taxon>
        <taxon>Cellvibrionales</taxon>
        <taxon>Microbulbiferaceae</taxon>
        <taxon>Microbulbifer</taxon>
    </lineage>
</organism>
<evidence type="ECO:0000313" key="3">
    <source>
        <dbReference type="Proteomes" id="UP000076077"/>
    </source>
</evidence>
<feature type="transmembrane region" description="Helical" evidence="1">
    <location>
        <begin position="7"/>
        <end position="26"/>
    </location>
</feature>
<keyword evidence="3" id="KW-1185">Reference proteome</keyword>
<protein>
    <submittedName>
        <fullName evidence="2">Uncharacterized protein</fullName>
    </submittedName>
</protein>
<dbReference type="Proteomes" id="UP000076077">
    <property type="component" value="Chromosome"/>
</dbReference>
<sequence length="72" mass="7957">MNINIALLGQFIVVFAIFIGIVSYFLGRRKTETPVLAAFLGVIFSIVPIFGLAYVVIFMFKRDIDSGREAGV</sequence>
<proteinExistence type="predicted"/>
<evidence type="ECO:0000313" key="2">
    <source>
        <dbReference type="EMBL" id="AMX03442.1"/>
    </source>
</evidence>
<dbReference type="RefSeq" id="WP_067155638.1">
    <property type="nucleotide sequence ID" value="NZ_CP014864.1"/>
</dbReference>
<dbReference type="AlphaFoldDB" id="A0A143HQ80"/>
<keyword evidence="1" id="KW-0472">Membrane</keyword>